<dbReference type="SUPFAM" id="SSF46785">
    <property type="entry name" value="Winged helix' DNA-binding domain"/>
    <property type="match status" value="1"/>
</dbReference>
<dbReference type="Gene3D" id="1.10.10.10">
    <property type="entry name" value="Winged helix-like DNA-binding domain superfamily/Winged helix DNA-binding domain"/>
    <property type="match status" value="1"/>
</dbReference>
<dbReference type="Pfam" id="PF00392">
    <property type="entry name" value="GntR"/>
    <property type="match status" value="1"/>
</dbReference>
<proteinExistence type="predicted"/>
<dbReference type="SMART" id="SM00345">
    <property type="entry name" value="HTH_GNTR"/>
    <property type="match status" value="1"/>
</dbReference>
<evidence type="ECO:0000256" key="1">
    <source>
        <dbReference type="ARBA" id="ARBA00023015"/>
    </source>
</evidence>
<dbReference type="PROSITE" id="PS50949">
    <property type="entry name" value="HTH_GNTR"/>
    <property type="match status" value="1"/>
</dbReference>
<evidence type="ECO:0000256" key="4">
    <source>
        <dbReference type="SAM" id="MobiDB-lite"/>
    </source>
</evidence>
<keyword evidence="7" id="KW-1185">Reference proteome</keyword>
<dbReference type="InterPro" id="IPR036390">
    <property type="entry name" value="WH_DNA-bd_sf"/>
</dbReference>
<dbReference type="Proteomes" id="UP000316181">
    <property type="component" value="Unassembled WGS sequence"/>
</dbReference>
<feature type="domain" description="HTH gntR-type" evidence="5">
    <location>
        <begin position="54"/>
        <end position="122"/>
    </location>
</feature>
<dbReference type="InterPro" id="IPR036388">
    <property type="entry name" value="WH-like_DNA-bd_sf"/>
</dbReference>
<reference evidence="6 7" key="1">
    <citation type="submission" date="2019-06" db="EMBL/GenBank/DDBJ databases">
        <title>Sequencing the genomes of 1000 actinobacteria strains.</title>
        <authorList>
            <person name="Klenk H.-P."/>
        </authorList>
    </citation>
    <scope>NUCLEOTIDE SEQUENCE [LARGE SCALE GENOMIC DNA]</scope>
    <source>
        <strain evidence="6 7">DSM 10596</strain>
    </source>
</reference>
<dbReference type="GO" id="GO:0003700">
    <property type="term" value="F:DNA-binding transcription factor activity"/>
    <property type="evidence" value="ECO:0007669"/>
    <property type="project" value="InterPro"/>
</dbReference>
<evidence type="ECO:0000256" key="2">
    <source>
        <dbReference type="ARBA" id="ARBA00023125"/>
    </source>
</evidence>
<organism evidence="6 7">
    <name type="scientific">Rarobacter incanus</name>
    <dbReference type="NCBI Taxonomy" id="153494"/>
    <lineage>
        <taxon>Bacteria</taxon>
        <taxon>Bacillati</taxon>
        <taxon>Actinomycetota</taxon>
        <taxon>Actinomycetes</taxon>
        <taxon>Micrococcales</taxon>
        <taxon>Rarobacteraceae</taxon>
        <taxon>Rarobacter</taxon>
    </lineage>
</organism>
<dbReference type="GO" id="GO:0003677">
    <property type="term" value="F:DNA binding"/>
    <property type="evidence" value="ECO:0007669"/>
    <property type="project" value="UniProtKB-KW"/>
</dbReference>
<name>A0A542SN17_9MICO</name>
<keyword evidence="1" id="KW-0805">Transcription regulation</keyword>
<evidence type="ECO:0000256" key="3">
    <source>
        <dbReference type="ARBA" id="ARBA00023163"/>
    </source>
</evidence>
<dbReference type="EMBL" id="VFNV01000001">
    <property type="protein sequence ID" value="TQK75968.1"/>
    <property type="molecule type" value="Genomic_DNA"/>
</dbReference>
<evidence type="ECO:0000313" key="7">
    <source>
        <dbReference type="Proteomes" id="UP000316181"/>
    </source>
</evidence>
<accession>A0A542SN17</accession>
<evidence type="ECO:0000259" key="5">
    <source>
        <dbReference type="PROSITE" id="PS50949"/>
    </source>
</evidence>
<dbReference type="PANTHER" id="PTHR38445">
    <property type="entry name" value="HTH-TYPE TRANSCRIPTIONAL REPRESSOR YTRA"/>
    <property type="match status" value="1"/>
</dbReference>
<comment type="caution">
    <text evidence="6">The sequence shown here is derived from an EMBL/GenBank/DDBJ whole genome shotgun (WGS) entry which is preliminary data.</text>
</comment>
<dbReference type="AlphaFoldDB" id="A0A542SN17"/>
<gene>
    <name evidence="6" type="ORF">FB389_0612</name>
</gene>
<keyword evidence="2 6" id="KW-0238">DNA-binding</keyword>
<feature type="region of interest" description="Disordered" evidence="4">
    <location>
        <begin position="1"/>
        <end position="22"/>
    </location>
</feature>
<dbReference type="PANTHER" id="PTHR38445:SF9">
    <property type="entry name" value="HTH-TYPE TRANSCRIPTIONAL REPRESSOR YTRA"/>
    <property type="match status" value="1"/>
</dbReference>
<evidence type="ECO:0000313" key="6">
    <source>
        <dbReference type="EMBL" id="TQK75968.1"/>
    </source>
</evidence>
<keyword evidence="3" id="KW-0804">Transcription</keyword>
<dbReference type="CDD" id="cd07377">
    <property type="entry name" value="WHTH_GntR"/>
    <property type="match status" value="1"/>
</dbReference>
<protein>
    <submittedName>
        <fullName evidence="6">DNA-binding transcriptional regulator YhcF (GntR family)</fullName>
    </submittedName>
</protein>
<dbReference type="InterPro" id="IPR000524">
    <property type="entry name" value="Tscrpt_reg_HTH_GntR"/>
</dbReference>
<sequence>MRWRVHCGPHRRASTRNIGMAPAHTATARGLRLNHTPHERSRTVDIGYDPASPLSPFEQVRTRIAAMVTGGDLRAGERLPTVRTLASELGLAVNTVARSYRELEAAGIIETRGRQGTFVSSAADHADQAQRRAVADFVRIATDLNLGCDQALTLVAEEFAARGGD</sequence>
<feature type="compositionally biased region" description="Basic residues" evidence="4">
    <location>
        <begin position="1"/>
        <end position="14"/>
    </location>
</feature>